<dbReference type="SUPFAM" id="SSF52402">
    <property type="entry name" value="Adenine nucleotide alpha hydrolases-like"/>
    <property type="match status" value="2"/>
</dbReference>
<dbReference type="InterPro" id="IPR006016">
    <property type="entry name" value="UspA"/>
</dbReference>
<organism evidence="3 4">
    <name type="scientific">Kouleothrix aurantiaca</name>
    <dbReference type="NCBI Taxonomy" id="186479"/>
    <lineage>
        <taxon>Bacteria</taxon>
        <taxon>Bacillati</taxon>
        <taxon>Chloroflexota</taxon>
        <taxon>Chloroflexia</taxon>
        <taxon>Chloroflexales</taxon>
        <taxon>Roseiflexineae</taxon>
        <taxon>Roseiflexaceae</taxon>
        <taxon>Kouleothrix</taxon>
    </lineage>
</organism>
<dbReference type="AlphaFoldDB" id="A0A0P9DFP8"/>
<dbReference type="Pfam" id="PF00582">
    <property type="entry name" value="Usp"/>
    <property type="match status" value="2"/>
</dbReference>
<dbReference type="InterPro" id="IPR014729">
    <property type="entry name" value="Rossmann-like_a/b/a_fold"/>
</dbReference>
<evidence type="ECO:0000313" key="3">
    <source>
        <dbReference type="EMBL" id="KPV54409.1"/>
    </source>
</evidence>
<dbReference type="PRINTS" id="PR01438">
    <property type="entry name" value="UNVRSLSTRESS"/>
</dbReference>
<comment type="caution">
    <text evidence="3">The sequence shown here is derived from an EMBL/GenBank/DDBJ whole genome shotgun (WGS) entry which is preliminary data.</text>
</comment>
<dbReference type="EMBL" id="LJCR01000061">
    <property type="protein sequence ID" value="KPV54409.1"/>
    <property type="molecule type" value="Genomic_DNA"/>
</dbReference>
<evidence type="ECO:0000313" key="4">
    <source>
        <dbReference type="Proteomes" id="UP000050509"/>
    </source>
</evidence>
<feature type="domain" description="UspA" evidence="2">
    <location>
        <begin position="9"/>
        <end position="146"/>
    </location>
</feature>
<accession>A0A0P9DFP8</accession>
<keyword evidence="4" id="KW-1185">Reference proteome</keyword>
<dbReference type="InterPro" id="IPR006015">
    <property type="entry name" value="Universal_stress_UspA"/>
</dbReference>
<sequence length="309" mass="32309">MAEERSQPFRSLLVPLDGSQLAEAVLPAVERMAARFHGAVTLLHVLEQAAPATIHGERHLSDSAEAESYLGVVAERLRAAGIAVTAHVHGAREGDVARSIVDHAEEINVDLVILCMHGRSGLRGVLFGSIAQQVLGQGTRPILLIPPRAAERRSVFDLNRILVPLDGTPAHEPALALAGVMARAFAAELELVLVIPTLTTLSDERAAAGLLLPTTMRAILDLAEQGAVDYLHPIVAAWQAAGVAVTAEVARGDPVPTVLNLAADHDADLIVMASHGRAGLDAILAGSVAPRIAGRVGRPLLLVRAGEAA</sequence>
<name>A0A0P9DFP8_9CHLR</name>
<protein>
    <recommendedName>
        <fullName evidence="2">UspA domain-containing protein</fullName>
    </recommendedName>
</protein>
<dbReference type="Gene3D" id="3.40.50.620">
    <property type="entry name" value="HUPs"/>
    <property type="match status" value="2"/>
</dbReference>
<reference evidence="3 4" key="1">
    <citation type="submission" date="2015-09" db="EMBL/GenBank/DDBJ databases">
        <title>Draft genome sequence of Kouleothrix aurantiaca JCM 19913.</title>
        <authorList>
            <person name="Hemp J."/>
        </authorList>
    </citation>
    <scope>NUCLEOTIDE SEQUENCE [LARGE SCALE GENOMIC DNA]</scope>
    <source>
        <strain evidence="3 4">COM-B</strain>
    </source>
</reference>
<feature type="domain" description="UspA" evidence="2">
    <location>
        <begin position="159"/>
        <end position="304"/>
    </location>
</feature>
<dbReference type="CDD" id="cd00293">
    <property type="entry name" value="USP-like"/>
    <property type="match status" value="2"/>
</dbReference>
<proteinExistence type="inferred from homology"/>
<comment type="similarity">
    <text evidence="1">Belongs to the universal stress protein A family.</text>
</comment>
<gene>
    <name evidence="3" type="ORF">SE17_03925</name>
</gene>
<dbReference type="PANTHER" id="PTHR46268:SF6">
    <property type="entry name" value="UNIVERSAL STRESS PROTEIN UP12"/>
    <property type="match status" value="1"/>
</dbReference>
<evidence type="ECO:0000256" key="1">
    <source>
        <dbReference type="ARBA" id="ARBA00008791"/>
    </source>
</evidence>
<dbReference type="PANTHER" id="PTHR46268">
    <property type="entry name" value="STRESS RESPONSE PROTEIN NHAX"/>
    <property type="match status" value="1"/>
</dbReference>
<evidence type="ECO:0000259" key="2">
    <source>
        <dbReference type="Pfam" id="PF00582"/>
    </source>
</evidence>
<dbReference type="Proteomes" id="UP000050509">
    <property type="component" value="Unassembled WGS sequence"/>
</dbReference>